<dbReference type="ESTHER" id="noss1-ALR4786">
    <property type="family name" value="Dienelactone_hydrolase"/>
</dbReference>
<dbReference type="eggNOG" id="COG0412">
    <property type="taxonomic scope" value="Bacteria"/>
</dbReference>
<keyword evidence="2" id="KW-0378">Hydrolase</keyword>
<dbReference type="HOGENOM" id="CLU_054590_7_3_3"/>
<evidence type="ECO:0000313" key="3">
    <source>
        <dbReference type="Proteomes" id="UP000002533"/>
    </source>
</evidence>
<dbReference type="EC" id="3.1.1.45" evidence="2"/>
<dbReference type="Gene3D" id="3.40.50.1820">
    <property type="entry name" value="alpha/beta hydrolase"/>
    <property type="match status" value="1"/>
</dbReference>
<dbReference type="PANTHER" id="PTHR46623">
    <property type="entry name" value="CARBOXYMETHYLENEBUTENOLIDASE-RELATED"/>
    <property type="match status" value="1"/>
</dbReference>
<dbReference type="GO" id="GO:0008806">
    <property type="term" value="F:carboxymethylenebutenolidase activity"/>
    <property type="evidence" value="ECO:0007669"/>
    <property type="project" value="UniProtKB-EC"/>
</dbReference>
<proteinExistence type="predicted"/>
<name>Q3MBF9_TRIV2</name>
<dbReference type="InterPro" id="IPR002925">
    <property type="entry name" value="Dienelactn_hydro"/>
</dbReference>
<dbReference type="KEGG" id="ava:Ava_2055"/>
<dbReference type="InterPro" id="IPR051049">
    <property type="entry name" value="Dienelactone_hydrolase-like"/>
</dbReference>
<gene>
    <name evidence="2" type="ordered locus">Ava_2055</name>
</gene>
<dbReference type="AlphaFoldDB" id="Q3MBF9"/>
<dbReference type="SUPFAM" id="SSF53474">
    <property type="entry name" value="alpha/beta-Hydrolases"/>
    <property type="match status" value="1"/>
</dbReference>
<evidence type="ECO:0000259" key="1">
    <source>
        <dbReference type="Pfam" id="PF01738"/>
    </source>
</evidence>
<sequence length="251" mass="28599">MLVNQIGRSNKVQIEKTEVEISTPDGQMPAFLYQPCEHGQKPAVILLMEAFGLTSHIQDVAARIANEGYVVLTPDLYYRELTNNKFGYEEVEQAMAMMYRLDFGKPIEEDIRAAIAYLKLQPYVFPEKIGVTGFCLGGGLSFLSACKFSNEIAAVASFYGMVLDDWIEAITNISVPIYLFYGGVDPFIPLERVQQIETRFQELSKEYTLKVYPDADHGFFCHERSSYNRSAAEDSWNELTQFFHRHLQKSV</sequence>
<dbReference type="Pfam" id="PF01738">
    <property type="entry name" value="DLH"/>
    <property type="match status" value="1"/>
</dbReference>
<reference evidence="3" key="1">
    <citation type="journal article" date="2014" name="Stand. Genomic Sci.">
        <title>Complete genome sequence of Anabaena variabilis ATCC 29413.</title>
        <authorList>
            <person name="Thiel T."/>
            <person name="Pratte B.S."/>
            <person name="Zhong J."/>
            <person name="Goodwin L."/>
            <person name="Copeland A."/>
            <person name="Lucas S."/>
            <person name="Han C."/>
            <person name="Pitluck S."/>
            <person name="Land M.L."/>
            <person name="Kyrpides N.C."/>
            <person name="Woyke T."/>
        </authorList>
    </citation>
    <scope>NUCLEOTIDE SEQUENCE [LARGE SCALE GENOMIC DNA]</scope>
    <source>
        <strain evidence="3">ATCC 29413 / PCC 7937</strain>
    </source>
</reference>
<dbReference type="STRING" id="240292.Ava_2055"/>
<dbReference type="InterPro" id="IPR029058">
    <property type="entry name" value="AB_hydrolase_fold"/>
</dbReference>
<dbReference type="EMBL" id="CP000117">
    <property type="protein sequence ID" value="ABA21677.1"/>
    <property type="molecule type" value="Genomic_DNA"/>
</dbReference>
<accession>Q3MBF9</accession>
<evidence type="ECO:0000313" key="2">
    <source>
        <dbReference type="EMBL" id="ABA21677.1"/>
    </source>
</evidence>
<protein>
    <submittedName>
        <fullName evidence="2">Dienelactone hydrolase</fullName>
        <ecNumber evidence="2">3.1.1.45</ecNumber>
    </submittedName>
</protein>
<dbReference type="PANTHER" id="PTHR46623:SF6">
    <property type="entry name" value="ALPHA_BETA-HYDROLASES SUPERFAMILY PROTEIN"/>
    <property type="match status" value="1"/>
</dbReference>
<organism evidence="2 3">
    <name type="scientific">Trichormus variabilis (strain ATCC 29413 / PCC 7937)</name>
    <name type="common">Anabaena variabilis</name>
    <dbReference type="NCBI Taxonomy" id="240292"/>
    <lineage>
        <taxon>Bacteria</taxon>
        <taxon>Bacillati</taxon>
        <taxon>Cyanobacteriota</taxon>
        <taxon>Cyanophyceae</taxon>
        <taxon>Nostocales</taxon>
        <taxon>Nostocaceae</taxon>
        <taxon>Trichormus</taxon>
    </lineage>
</organism>
<feature type="domain" description="Dienelactone hydrolase" evidence="1">
    <location>
        <begin position="28"/>
        <end position="246"/>
    </location>
</feature>
<dbReference type="Proteomes" id="UP000002533">
    <property type="component" value="Chromosome"/>
</dbReference>